<comment type="caution">
    <text evidence="1">The sequence shown here is derived from an EMBL/GenBank/DDBJ whole genome shotgun (WGS) entry which is preliminary data.</text>
</comment>
<dbReference type="EMBL" id="JABAEW010000001">
    <property type="protein sequence ID" value="NMD85007.1"/>
    <property type="molecule type" value="Genomic_DNA"/>
</dbReference>
<evidence type="ECO:0000313" key="2">
    <source>
        <dbReference type="Proteomes" id="UP000576225"/>
    </source>
</evidence>
<name>A0A848ASA0_9BACT</name>
<dbReference type="RefSeq" id="WP_168961131.1">
    <property type="nucleotide sequence ID" value="NZ_JABAEW010000001.1"/>
</dbReference>
<proteinExistence type="predicted"/>
<evidence type="ECO:0000313" key="1">
    <source>
        <dbReference type="EMBL" id="NMD85007.1"/>
    </source>
</evidence>
<organism evidence="1 2">
    <name type="scientific">Victivallis vadensis</name>
    <dbReference type="NCBI Taxonomy" id="172901"/>
    <lineage>
        <taxon>Bacteria</taxon>
        <taxon>Pseudomonadati</taxon>
        <taxon>Lentisphaerota</taxon>
        <taxon>Lentisphaeria</taxon>
        <taxon>Victivallales</taxon>
        <taxon>Victivallaceae</taxon>
        <taxon>Victivallis</taxon>
    </lineage>
</organism>
<dbReference type="AlphaFoldDB" id="A0A848ASA0"/>
<accession>A0A848ASA0</accession>
<dbReference type="Proteomes" id="UP000576225">
    <property type="component" value="Unassembled WGS sequence"/>
</dbReference>
<sequence length="98" mass="10269">MLTCASRRTPPEGALACAPGSGTLPPFAALTALIMRRVNGHGDQPMLACASRRTPPEGALACAPGSGILPPALCEFTAFPPQQFNRIFTLPSTYFRPA</sequence>
<reference evidence="1 2" key="1">
    <citation type="submission" date="2020-04" db="EMBL/GenBank/DDBJ databases">
        <authorList>
            <person name="Hitch T.C.A."/>
            <person name="Wylensek D."/>
            <person name="Clavel T."/>
        </authorList>
    </citation>
    <scope>NUCLEOTIDE SEQUENCE [LARGE SCALE GENOMIC DNA]</scope>
    <source>
        <strain evidence="1 2">COR2-253-APC-1A</strain>
    </source>
</reference>
<protein>
    <submittedName>
        <fullName evidence="1">Uncharacterized protein</fullName>
    </submittedName>
</protein>
<gene>
    <name evidence="1" type="ORF">HF882_00255</name>
</gene>